<reference evidence="1 2" key="1">
    <citation type="submission" date="2016-10" db="EMBL/GenBank/DDBJ databases">
        <authorList>
            <person name="de Groot N.N."/>
        </authorList>
    </citation>
    <scope>NUCLEOTIDE SEQUENCE [LARGE SCALE GENOMIC DNA]</scope>
    <source>
        <strain evidence="1 2">Nm9</strain>
    </source>
</reference>
<dbReference type="AlphaFoldDB" id="A0A1H9BVJ2"/>
<sequence length="147" mass="16815">MKGNSASKTNACQLLGTFEYINAINRYQIEFNGTDNIKILSVKITLLDPNGKDDTELKPPAFKGWAIISPEDYVLIVTKKIKNKENYYFTILEFNSDAYDDENFPISQFLAIEGSLPFCSLNPTSDIEQVKNQIAKENFMFFNRLHN</sequence>
<name>A0A1H9BVJ2_9PROT</name>
<dbReference type="EMBL" id="FOFX01000011">
    <property type="protein sequence ID" value="SEP92986.1"/>
    <property type="molecule type" value="Genomic_DNA"/>
</dbReference>
<dbReference type="Proteomes" id="UP000181998">
    <property type="component" value="Unassembled WGS sequence"/>
</dbReference>
<proteinExistence type="predicted"/>
<gene>
    <name evidence="1" type="ORF">SAMN05421510_10111</name>
</gene>
<dbReference type="RefSeq" id="WP_074720104.1">
    <property type="nucleotide sequence ID" value="NZ_FOFX01000011.1"/>
</dbReference>
<evidence type="ECO:0000313" key="1">
    <source>
        <dbReference type="EMBL" id="SEP92986.1"/>
    </source>
</evidence>
<protein>
    <submittedName>
        <fullName evidence="1">Uncharacterized protein</fullName>
    </submittedName>
</protein>
<accession>A0A1H9BVJ2</accession>
<organism evidence="1 2">
    <name type="scientific">Nitrosomonas ureae</name>
    <dbReference type="NCBI Taxonomy" id="44577"/>
    <lineage>
        <taxon>Bacteria</taxon>
        <taxon>Pseudomonadati</taxon>
        <taxon>Pseudomonadota</taxon>
        <taxon>Betaproteobacteria</taxon>
        <taxon>Nitrosomonadales</taxon>
        <taxon>Nitrosomonadaceae</taxon>
        <taxon>Nitrosomonas</taxon>
    </lineage>
</organism>
<evidence type="ECO:0000313" key="2">
    <source>
        <dbReference type="Proteomes" id="UP000181998"/>
    </source>
</evidence>